<dbReference type="Gene3D" id="2.30.110.10">
    <property type="entry name" value="Electron Transport, Fmn-binding Protein, Chain A"/>
    <property type="match status" value="1"/>
</dbReference>
<dbReference type="InterPro" id="IPR012349">
    <property type="entry name" value="Split_barrel_FMN-bd"/>
</dbReference>
<evidence type="ECO:0000313" key="2">
    <source>
        <dbReference type="Proteomes" id="UP000838748"/>
    </source>
</evidence>
<evidence type="ECO:0008006" key="3">
    <source>
        <dbReference type="Google" id="ProtNLM"/>
    </source>
</evidence>
<name>A0ABN8E2X8_9VIBR</name>
<dbReference type="Proteomes" id="UP000838748">
    <property type="component" value="Unassembled WGS sequence"/>
</dbReference>
<reference evidence="1" key="1">
    <citation type="submission" date="2021-11" db="EMBL/GenBank/DDBJ databases">
        <authorList>
            <person name="Rodrigo-Torres L."/>
            <person name="Arahal R. D."/>
            <person name="Lucena T."/>
        </authorList>
    </citation>
    <scope>NUCLEOTIDE SEQUENCE</scope>
    <source>
        <strain evidence="1">CECT 7928</strain>
    </source>
</reference>
<dbReference type="EMBL" id="CAKLDM010000002">
    <property type="protein sequence ID" value="CAH0539563.1"/>
    <property type="molecule type" value="Genomic_DNA"/>
</dbReference>
<comment type="caution">
    <text evidence="1">The sequence shown here is derived from an EMBL/GenBank/DDBJ whole genome shotgun (WGS) entry which is preliminary data.</text>
</comment>
<gene>
    <name evidence="1" type="ORF">VMF7928_02245</name>
</gene>
<proteinExistence type="predicted"/>
<dbReference type="RefSeq" id="WP_237361548.1">
    <property type="nucleotide sequence ID" value="NZ_CAKLDM010000002.1"/>
</dbReference>
<organism evidence="1 2">
    <name type="scientific">Vibrio marisflavi CECT 7928</name>
    <dbReference type="NCBI Taxonomy" id="634439"/>
    <lineage>
        <taxon>Bacteria</taxon>
        <taxon>Pseudomonadati</taxon>
        <taxon>Pseudomonadota</taxon>
        <taxon>Gammaproteobacteria</taxon>
        <taxon>Vibrionales</taxon>
        <taxon>Vibrionaceae</taxon>
        <taxon>Vibrio</taxon>
    </lineage>
</organism>
<evidence type="ECO:0000313" key="1">
    <source>
        <dbReference type="EMBL" id="CAH0539563.1"/>
    </source>
</evidence>
<accession>A0ABN8E2X8</accession>
<dbReference type="SUPFAM" id="SSF50475">
    <property type="entry name" value="FMN-binding split barrel"/>
    <property type="match status" value="1"/>
</dbReference>
<protein>
    <recommendedName>
        <fullName evidence="3">Pyridoxamine 5'-phosphate oxidase</fullName>
    </recommendedName>
</protein>
<sequence length="274" mass="31708">MGNRLLCELVGTRILGVLGTYPPGKNSMDVYVCGVDVVEDTKLNIQLPNGHQLLENQLVTVHLDNRSNETQYDEDLSIYRLSYKGVVTHKKEFEVTVEAEEYQVFHGKHCEKEYHSPIYEFPTDNRQLQEIKLSPLKKVPVPDVLCHDNKAGVLLTYAEKQPHTTVLAYLSTYDDDIFFITFPSTFKSNVLKKNNHCYFVIDGRTATSLDYTMEWNYNIIRGEVFQIEKVSPLFGHLQQVFINKNPYEVEFFNHPEVEMYHLVPDHMVCPRLAS</sequence>
<keyword evidence="2" id="KW-1185">Reference proteome</keyword>